<dbReference type="EMBL" id="PDLN01000008">
    <property type="protein sequence ID" value="RDW77850.1"/>
    <property type="molecule type" value="Genomic_DNA"/>
</dbReference>
<dbReference type="AlphaFoldDB" id="A0A3D8RV80"/>
<dbReference type="InterPro" id="IPR002018">
    <property type="entry name" value="CarbesteraseB"/>
</dbReference>
<proteinExistence type="inferred from homology"/>
<sequence length="556" mass="62204">MDADSEVTLLHRQLSTTFKGVKHPFSSSDFPIAQFRGIKYGTISARFKQASLFDRYPEYSNTTAHGPACPQTPRSTSLEEALNGLSLNQIQATGVKGKGNVDEFECLNLVITVPQMAMGNSGLPVLIYFHGGGNYSGSNSSWFNDGANLVQQSMKIQKPIVFVGINYRLAAFGFLASQALRDDNGGTGGGNYGARDQHLAIEWVYRYITEFGGDPQNITISGESAGALGVQSQIHSLFPSHFSRAILQSSSLSSPALHYPQSLEEKNEIYAKLLAALHVNTVDELRKVPWIDLLNAYEICNGRNGLPELLLVDDEFISASWQKSFSFPSWNGKEVLIGDTANEGDVFRLLAMSVPDSKQPFDPEKLVLDICRDLSERQAADITHVYDILPSKSNTEIYNTVLELWEDLAFYHSTSSFVTSVKDNLGKAYRYVFEQLNPFSGGLFYGSSNHSLDLIYLFGSENTFRDLKSHEIENAMREKLQDRWIAFVYGLEPWPQSSVYEFGPGGATRQLSEKEFRSKRRVQHHEVLDTLEPRDHRHLFGISTSFLIQHSQYAKK</sequence>
<comment type="similarity">
    <text evidence="1 3">Belongs to the type-B carboxylesterase/lipase family.</text>
</comment>
<dbReference type="Proteomes" id="UP000256328">
    <property type="component" value="Unassembled WGS sequence"/>
</dbReference>
<name>A0A3D8RV80_9HELO</name>
<evidence type="ECO:0000256" key="2">
    <source>
        <dbReference type="ARBA" id="ARBA00022801"/>
    </source>
</evidence>
<protein>
    <recommendedName>
        <fullName evidence="3">Carboxylic ester hydrolase</fullName>
        <ecNumber evidence="3">3.1.1.-</ecNumber>
    </recommendedName>
</protein>
<dbReference type="PANTHER" id="PTHR43142:SF5">
    <property type="entry name" value="CARBOXYLIC ESTER HYDROLASE"/>
    <property type="match status" value="1"/>
</dbReference>
<dbReference type="OrthoDB" id="6846267at2759"/>
<dbReference type="Pfam" id="PF00135">
    <property type="entry name" value="COesterase"/>
    <property type="match status" value="1"/>
</dbReference>
<dbReference type="PANTHER" id="PTHR43142">
    <property type="entry name" value="CARBOXYLIC ESTER HYDROLASE"/>
    <property type="match status" value="1"/>
</dbReference>
<dbReference type="EC" id="3.1.1.-" evidence="3"/>
<evidence type="ECO:0000256" key="1">
    <source>
        <dbReference type="ARBA" id="ARBA00005964"/>
    </source>
</evidence>
<keyword evidence="6" id="KW-1185">Reference proteome</keyword>
<dbReference type="PROSITE" id="PS00122">
    <property type="entry name" value="CARBOXYLESTERASE_B_1"/>
    <property type="match status" value="1"/>
</dbReference>
<dbReference type="InterPro" id="IPR029058">
    <property type="entry name" value="AB_hydrolase_fold"/>
</dbReference>
<reference evidence="5 6" key="1">
    <citation type="journal article" date="2018" name="IMA Fungus">
        <title>IMA Genome-F 9: Draft genome sequence of Annulohypoxylon stygium, Aspergillus mulundensis, Berkeleyomyces basicola (syn. Thielaviopsis basicola), Ceratocystis smalleyi, two Cercospora beticola strains, Coleophoma cylindrospora, Fusarium fracticaudum, Phialophora cf. hyalina, and Morchella septimelata.</title>
        <authorList>
            <person name="Wingfield B.D."/>
            <person name="Bills G.F."/>
            <person name="Dong Y."/>
            <person name="Huang W."/>
            <person name="Nel W.J."/>
            <person name="Swalarsk-Parry B.S."/>
            <person name="Vaghefi N."/>
            <person name="Wilken P.M."/>
            <person name="An Z."/>
            <person name="de Beer Z.W."/>
            <person name="De Vos L."/>
            <person name="Chen L."/>
            <person name="Duong T.A."/>
            <person name="Gao Y."/>
            <person name="Hammerbacher A."/>
            <person name="Kikkert J.R."/>
            <person name="Li Y."/>
            <person name="Li H."/>
            <person name="Li K."/>
            <person name="Li Q."/>
            <person name="Liu X."/>
            <person name="Ma X."/>
            <person name="Naidoo K."/>
            <person name="Pethybridge S.J."/>
            <person name="Sun J."/>
            <person name="Steenkamp E.T."/>
            <person name="van der Nest M.A."/>
            <person name="van Wyk S."/>
            <person name="Wingfield M.J."/>
            <person name="Xiong C."/>
            <person name="Yue Q."/>
            <person name="Zhang X."/>
        </authorList>
    </citation>
    <scope>NUCLEOTIDE SEQUENCE [LARGE SCALE GENOMIC DNA]</scope>
    <source>
        <strain evidence="5 6">BP5796</strain>
    </source>
</reference>
<accession>A0A3D8RV80</accession>
<feature type="domain" description="Carboxylesterase type B" evidence="4">
    <location>
        <begin position="18"/>
        <end position="493"/>
    </location>
</feature>
<evidence type="ECO:0000259" key="4">
    <source>
        <dbReference type="Pfam" id="PF00135"/>
    </source>
</evidence>
<dbReference type="SUPFAM" id="SSF53474">
    <property type="entry name" value="alpha/beta-Hydrolases"/>
    <property type="match status" value="1"/>
</dbReference>
<gene>
    <name evidence="5" type="ORF">BP5796_05702</name>
</gene>
<dbReference type="InterPro" id="IPR019826">
    <property type="entry name" value="Carboxylesterase_B_AS"/>
</dbReference>
<dbReference type="GO" id="GO:0016787">
    <property type="term" value="F:hydrolase activity"/>
    <property type="evidence" value="ECO:0007669"/>
    <property type="project" value="UniProtKB-KW"/>
</dbReference>
<evidence type="ECO:0000313" key="6">
    <source>
        <dbReference type="Proteomes" id="UP000256328"/>
    </source>
</evidence>
<dbReference type="Gene3D" id="3.40.50.1820">
    <property type="entry name" value="alpha/beta hydrolase"/>
    <property type="match status" value="1"/>
</dbReference>
<organism evidence="5 6">
    <name type="scientific">Coleophoma crateriformis</name>
    <dbReference type="NCBI Taxonomy" id="565419"/>
    <lineage>
        <taxon>Eukaryota</taxon>
        <taxon>Fungi</taxon>
        <taxon>Dikarya</taxon>
        <taxon>Ascomycota</taxon>
        <taxon>Pezizomycotina</taxon>
        <taxon>Leotiomycetes</taxon>
        <taxon>Helotiales</taxon>
        <taxon>Dermateaceae</taxon>
        <taxon>Coleophoma</taxon>
    </lineage>
</organism>
<evidence type="ECO:0000256" key="3">
    <source>
        <dbReference type="RuleBase" id="RU361235"/>
    </source>
</evidence>
<keyword evidence="2 3" id="KW-0378">Hydrolase</keyword>
<evidence type="ECO:0000313" key="5">
    <source>
        <dbReference type="EMBL" id="RDW77850.1"/>
    </source>
</evidence>
<comment type="caution">
    <text evidence="5">The sequence shown here is derived from an EMBL/GenBank/DDBJ whole genome shotgun (WGS) entry which is preliminary data.</text>
</comment>